<keyword evidence="4" id="KW-0804">Transcription</keyword>
<dbReference type="Proteomes" id="UP000053593">
    <property type="component" value="Unassembled WGS sequence"/>
</dbReference>
<evidence type="ECO:0000256" key="1">
    <source>
        <dbReference type="ARBA" id="ARBA00004123"/>
    </source>
</evidence>
<organism evidence="6 7">
    <name type="scientific">Collybiopsis luxurians FD-317 M1</name>
    <dbReference type="NCBI Taxonomy" id="944289"/>
    <lineage>
        <taxon>Eukaryota</taxon>
        <taxon>Fungi</taxon>
        <taxon>Dikarya</taxon>
        <taxon>Basidiomycota</taxon>
        <taxon>Agaricomycotina</taxon>
        <taxon>Agaricomycetes</taxon>
        <taxon>Agaricomycetidae</taxon>
        <taxon>Agaricales</taxon>
        <taxon>Marasmiineae</taxon>
        <taxon>Omphalotaceae</taxon>
        <taxon>Collybiopsis</taxon>
        <taxon>Collybiopsis luxurians</taxon>
    </lineage>
</organism>
<sequence length="406" mass="44998">MTVPLSLGDYSRPSSALSCVVYFLGLHLSGATADEETAFLSKALSQVSNILSTHHPLRLIHGTQAEILLSTYFFRTGRYLEGKYHLSSAVSLAACAGLHKLRSGSPDSFSPGGLMGAGGPLLPEPQDSIDEGERINGFWTVFTLCNCWGVGVGGFSSMMFESFGSHIDTPWPLDMEDYEENRIPPNYIGASTVRRFLSQVPLTHRDHASSKMALYAQSSLLLERAANLASSYTSELHPDEHARYMRNFTSLDSLIDTFRTSLPPLSQTPSTSPDFFVMWLTHLICYTATIKLHNAFASSNSFSRKKVLRSAENCVLSGRGHDFSHVEVMNPIFGILWRIVGLIIIEEIMRLDQINSQALSMPSWGVEDRVMGRRVEMVALLEELFLTTEVFACNCKTIGQCDICQF</sequence>
<dbReference type="PANTHER" id="PTHR47338:SF29">
    <property type="entry name" value="ZN(2)-C6 FUNGAL-TYPE DOMAIN-CONTAINING PROTEIN"/>
    <property type="match status" value="1"/>
</dbReference>
<dbReference type="GO" id="GO:0046872">
    <property type="term" value="F:metal ion binding"/>
    <property type="evidence" value="ECO:0007669"/>
    <property type="project" value="UniProtKB-KW"/>
</dbReference>
<evidence type="ECO:0000313" key="7">
    <source>
        <dbReference type="Proteomes" id="UP000053593"/>
    </source>
</evidence>
<dbReference type="InterPro" id="IPR050815">
    <property type="entry name" value="TF_fung"/>
</dbReference>
<keyword evidence="5" id="KW-0539">Nucleus</keyword>
<keyword evidence="7" id="KW-1185">Reference proteome</keyword>
<dbReference type="HOGENOM" id="CLU_022337_1_0_1"/>
<dbReference type="GO" id="GO:0005634">
    <property type="term" value="C:nucleus"/>
    <property type="evidence" value="ECO:0007669"/>
    <property type="project" value="UniProtKB-SubCell"/>
</dbReference>
<keyword evidence="3" id="KW-0805">Transcription regulation</keyword>
<accession>A0A0D0CGP2</accession>
<dbReference type="AlphaFoldDB" id="A0A0D0CGP2"/>
<comment type="subcellular location">
    <subcellularLocation>
        <location evidence="1">Nucleus</location>
    </subcellularLocation>
</comment>
<evidence type="ECO:0008006" key="8">
    <source>
        <dbReference type="Google" id="ProtNLM"/>
    </source>
</evidence>
<dbReference type="CDD" id="cd12148">
    <property type="entry name" value="fungal_TF_MHR"/>
    <property type="match status" value="1"/>
</dbReference>
<proteinExistence type="predicted"/>
<dbReference type="PANTHER" id="PTHR47338">
    <property type="entry name" value="ZN(II)2CYS6 TRANSCRIPTION FACTOR (EUROFUNG)-RELATED"/>
    <property type="match status" value="1"/>
</dbReference>
<evidence type="ECO:0000256" key="3">
    <source>
        <dbReference type="ARBA" id="ARBA00023015"/>
    </source>
</evidence>
<name>A0A0D0CGP2_9AGAR</name>
<protein>
    <recommendedName>
        <fullName evidence="8">Transcription factor domain-containing protein</fullName>
    </recommendedName>
</protein>
<evidence type="ECO:0000256" key="4">
    <source>
        <dbReference type="ARBA" id="ARBA00023163"/>
    </source>
</evidence>
<dbReference type="EMBL" id="KN834770">
    <property type="protein sequence ID" value="KIK61809.1"/>
    <property type="molecule type" value="Genomic_DNA"/>
</dbReference>
<keyword evidence="2" id="KW-0479">Metal-binding</keyword>
<gene>
    <name evidence="6" type="ORF">GYMLUDRAFT_578374</name>
</gene>
<evidence type="ECO:0000256" key="5">
    <source>
        <dbReference type="ARBA" id="ARBA00023242"/>
    </source>
</evidence>
<dbReference type="OrthoDB" id="2309723at2759"/>
<reference evidence="6 7" key="1">
    <citation type="submission" date="2014-04" db="EMBL/GenBank/DDBJ databases">
        <title>Evolutionary Origins and Diversification of the Mycorrhizal Mutualists.</title>
        <authorList>
            <consortium name="DOE Joint Genome Institute"/>
            <consortium name="Mycorrhizal Genomics Consortium"/>
            <person name="Kohler A."/>
            <person name="Kuo A."/>
            <person name="Nagy L.G."/>
            <person name="Floudas D."/>
            <person name="Copeland A."/>
            <person name="Barry K.W."/>
            <person name="Cichocki N."/>
            <person name="Veneault-Fourrey C."/>
            <person name="LaButti K."/>
            <person name="Lindquist E.A."/>
            <person name="Lipzen A."/>
            <person name="Lundell T."/>
            <person name="Morin E."/>
            <person name="Murat C."/>
            <person name="Riley R."/>
            <person name="Ohm R."/>
            <person name="Sun H."/>
            <person name="Tunlid A."/>
            <person name="Henrissat B."/>
            <person name="Grigoriev I.V."/>
            <person name="Hibbett D.S."/>
            <person name="Martin F."/>
        </authorList>
    </citation>
    <scope>NUCLEOTIDE SEQUENCE [LARGE SCALE GENOMIC DNA]</scope>
    <source>
        <strain evidence="6 7">FD-317 M1</strain>
    </source>
</reference>
<evidence type="ECO:0000256" key="2">
    <source>
        <dbReference type="ARBA" id="ARBA00022723"/>
    </source>
</evidence>
<dbReference type="GO" id="GO:0000981">
    <property type="term" value="F:DNA-binding transcription factor activity, RNA polymerase II-specific"/>
    <property type="evidence" value="ECO:0007669"/>
    <property type="project" value="InterPro"/>
</dbReference>
<evidence type="ECO:0000313" key="6">
    <source>
        <dbReference type="EMBL" id="KIK61809.1"/>
    </source>
</evidence>